<evidence type="ECO:0000259" key="16">
    <source>
        <dbReference type="Pfam" id="PF07715"/>
    </source>
</evidence>
<evidence type="ECO:0000259" key="15">
    <source>
        <dbReference type="Pfam" id="PF00593"/>
    </source>
</evidence>
<dbReference type="InterPro" id="IPR010916">
    <property type="entry name" value="TonB_box_CS"/>
</dbReference>
<dbReference type="PANTHER" id="PTHR32552">
    <property type="entry name" value="FERRICHROME IRON RECEPTOR-RELATED"/>
    <property type="match status" value="1"/>
</dbReference>
<protein>
    <submittedName>
        <fullName evidence="17">TonB-dependent receptor</fullName>
    </submittedName>
</protein>
<comment type="subcellular location">
    <subcellularLocation>
        <location evidence="1 11">Cell outer membrane</location>
        <topology evidence="1 11">Multi-pass membrane protein</topology>
    </subcellularLocation>
</comment>
<evidence type="ECO:0000256" key="5">
    <source>
        <dbReference type="ARBA" id="ARBA00022692"/>
    </source>
</evidence>
<evidence type="ECO:0000313" key="17">
    <source>
        <dbReference type="EMBL" id="MEE2524961.1"/>
    </source>
</evidence>
<feature type="signal peptide" evidence="14">
    <location>
        <begin position="1"/>
        <end position="27"/>
    </location>
</feature>
<keyword evidence="5 11" id="KW-0812">Transmembrane</keyword>
<evidence type="ECO:0000256" key="7">
    <source>
        <dbReference type="ARBA" id="ARBA00023065"/>
    </source>
</evidence>
<keyword evidence="7" id="KW-0406">Ion transport</keyword>
<keyword evidence="18" id="KW-1185">Reference proteome</keyword>
<keyword evidence="3 11" id="KW-1134">Transmembrane beta strand</keyword>
<reference evidence="17 18" key="1">
    <citation type="submission" date="2024-01" db="EMBL/GenBank/DDBJ databases">
        <title>Hyphobacterium bacterium isolated from marine sediment.</title>
        <authorList>
            <person name="Zhao S."/>
        </authorList>
    </citation>
    <scope>NUCLEOTIDE SEQUENCE [LARGE SCALE GENOMIC DNA]</scope>
    <source>
        <strain evidence="18">HN65</strain>
    </source>
</reference>
<feature type="short sequence motif" description="TonB box" evidence="12">
    <location>
        <begin position="31"/>
        <end position="37"/>
    </location>
</feature>
<evidence type="ECO:0000256" key="10">
    <source>
        <dbReference type="ARBA" id="ARBA00023237"/>
    </source>
</evidence>
<evidence type="ECO:0000256" key="11">
    <source>
        <dbReference type="PROSITE-ProRule" id="PRU01360"/>
    </source>
</evidence>
<evidence type="ECO:0000256" key="8">
    <source>
        <dbReference type="ARBA" id="ARBA00023077"/>
    </source>
</evidence>
<evidence type="ECO:0000256" key="4">
    <source>
        <dbReference type="ARBA" id="ARBA00022496"/>
    </source>
</evidence>
<keyword evidence="17" id="KW-0675">Receptor</keyword>
<name>A0ABU7LM11_9PROT</name>
<dbReference type="EMBL" id="JAZDRP010000001">
    <property type="protein sequence ID" value="MEE2524961.1"/>
    <property type="molecule type" value="Genomic_DNA"/>
</dbReference>
<dbReference type="InterPro" id="IPR000531">
    <property type="entry name" value="Beta-barrel_TonB"/>
</dbReference>
<evidence type="ECO:0000256" key="6">
    <source>
        <dbReference type="ARBA" id="ARBA00023004"/>
    </source>
</evidence>
<dbReference type="InterPro" id="IPR039426">
    <property type="entry name" value="TonB-dep_rcpt-like"/>
</dbReference>
<feature type="domain" description="TonB-dependent receptor plug" evidence="16">
    <location>
        <begin position="44"/>
        <end position="157"/>
    </location>
</feature>
<keyword evidence="9 11" id="KW-0472">Membrane</keyword>
<keyword evidence="2 11" id="KW-0813">Transport</keyword>
<dbReference type="SUPFAM" id="SSF56935">
    <property type="entry name" value="Porins"/>
    <property type="match status" value="1"/>
</dbReference>
<accession>A0ABU7LM11</accession>
<feature type="chain" id="PRO_5045922717" evidence="14">
    <location>
        <begin position="28"/>
        <end position="861"/>
    </location>
</feature>
<dbReference type="Pfam" id="PF00593">
    <property type="entry name" value="TonB_dep_Rec_b-barrel"/>
    <property type="match status" value="1"/>
</dbReference>
<evidence type="ECO:0000256" key="12">
    <source>
        <dbReference type="PROSITE-ProRule" id="PRU10143"/>
    </source>
</evidence>
<keyword evidence="8 12" id="KW-0798">TonB box</keyword>
<dbReference type="PANTHER" id="PTHR32552:SF81">
    <property type="entry name" value="TONB-DEPENDENT OUTER MEMBRANE RECEPTOR"/>
    <property type="match status" value="1"/>
</dbReference>
<gene>
    <name evidence="17" type="ORF">V0U79_01170</name>
</gene>
<evidence type="ECO:0000256" key="3">
    <source>
        <dbReference type="ARBA" id="ARBA00022452"/>
    </source>
</evidence>
<evidence type="ECO:0000256" key="2">
    <source>
        <dbReference type="ARBA" id="ARBA00022448"/>
    </source>
</evidence>
<keyword evidence="10 11" id="KW-0998">Cell outer membrane</keyword>
<dbReference type="PROSITE" id="PS52016">
    <property type="entry name" value="TONB_DEPENDENT_REC_3"/>
    <property type="match status" value="1"/>
</dbReference>
<sequence length="861" mass="93396">MLKKQALTSTFLTSVAIASAAAAIAEAQVDTVTVTATRREATTQTIPVAVNALGERTLDELRVEVFTDYLQQLPGVTAGGSGPGQNTIYIRGIASTTPNLTTAGVAGLAPNVAFYLDEQPLAQPGRNLDVYAADINRVEVLPGPQGTLYGASSQAGTVRMITNEPVIGEFEASASFGTSFTEGGEMNNNVEAVVNMPFGDTFALRAVVYVDNQGGYIDNVSGVRTTQESARFRPQGTVRSNGVVVNSNRAGFQAGADLSNVTFLPANNSGLIEDNFNDTSYQGFRASGLWDITPDWSLRVTHAQQSLDSEGVFFSDPTLGDLEIQRYEDDELEDAFHNTAWTLEGRLGMLEVLYTGAYTDRDTDQRVDYSDYLFVGQYLPYYICDGSVSYPGAANPSGTCQAPNLFVSSSTNTEVFTQELRFNTPEDRRFRATFGGFFSDLELAERNDFTYPGSVNAVLFGQTGFSPNYPFMTGYISDPGPFAPGVIFRNDVLRTDTQMGIFGEATFDVTDQFAITLGTRYYDIEVDLEGSANASFCNGFQADANAYGTDISDLYNGDGAVTFRGSCNTADHITYTDPNTPGIPASVAAALSAPDAARTDGFIFKATGEWTPAEGILLYATYSEGFRPGLLNRPGGAAGPNGFTVPFALDTDEVTNYEIGWKLDLLDDQLRFNGNAFFVDIQNLQTTIFDPSITNLFFSDNAANAEIRGVEGEVTWVPADMPGLTVSGAFSILDTEITEVLTPTNDVLVGSELAFAPNFQGNIRARYEWDLENGMLAHVQPQIIVSGDSVSDVIEINKVDLEGYSMAHLSAGVSRDNWMVEAFVDNLTDERAELSNNFVYDRERVTVARPRTWGFRVRVTY</sequence>
<keyword evidence="6" id="KW-0408">Iron</keyword>
<evidence type="ECO:0000256" key="1">
    <source>
        <dbReference type="ARBA" id="ARBA00004571"/>
    </source>
</evidence>
<evidence type="ECO:0000256" key="14">
    <source>
        <dbReference type="SAM" id="SignalP"/>
    </source>
</evidence>
<evidence type="ECO:0000256" key="9">
    <source>
        <dbReference type="ARBA" id="ARBA00023136"/>
    </source>
</evidence>
<dbReference type="PROSITE" id="PS00430">
    <property type="entry name" value="TONB_DEPENDENT_REC_1"/>
    <property type="match status" value="1"/>
</dbReference>
<dbReference type="Gene3D" id="2.40.170.20">
    <property type="entry name" value="TonB-dependent receptor, beta-barrel domain"/>
    <property type="match status" value="2"/>
</dbReference>
<dbReference type="InterPro" id="IPR012910">
    <property type="entry name" value="Plug_dom"/>
</dbReference>
<keyword evidence="14" id="KW-0732">Signal</keyword>
<comment type="similarity">
    <text evidence="11 13">Belongs to the TonB-dependent receptor family.</text>
</comment>
<evidence type="ECO:0000313" key="18">
    <source>
        <dbReference type="Proteomes" id="UP001354971"/>
    </source>
</evidence>
<proteinExistence type="inferred from homology"/>
<evidence type="ECO:0000256" key="13">
    <source>
        <dbReference type="RuleBase" id="RU003357"/>
    </source>
</evidence>
<keyword evidence="4" id="KW-0410">Iron transport</keyword>
<dbReference type="Pfam" id="PF07715">
    <property type="entry name" value="Plug"/>
    <property type="match status" value="1"/>
</dbReference>
<organism evidence="17 18">
    <name type="scientific">Hyphobacterium lacteum</name>
    <dbReference type="NCBI Taxonomy" id="3116575"/>
    <lineage>
        <taxon>Bacteria</taxon>
        <taxon>Pseudomonadati</taxon>
        <taxon>Pseudomonadota</taxon>
        <taxon>Alphaproteobacteria</taxon>
        <taxon>Maricaulales</taxon>
        <taxon>Maricaulaceae</taxon>
        <taxon>Hyphobacterium</taxon>
    </lineage>
</organism>
<feature type="domain" description="TonB-dependent receptor-like beta-barrel" evidence="15">
    <location>
        <begin position="272"/>
        <end position="827"/>
    </location>
</feature>
<comment type="caution">
    <text evidence="17">The sequence shown here is derived from an EMBL/GenBank/DDBJ whole genome shotgun (WGS) entry which is preliminary data.</text>
</comment>
<dbReference type="InterPro" id="IPR036942">
    <property type="entry name" value="Beta-barrel_TonB_sf"/>
</dbReference>
<dbReference type="RefSeq" id="WP_330197625.1">
    <property type="nucleotide sequence ID" value="NZ_JAZDRP010000001.1"/>
</dbReference>
<dbReference type="Proteomes" id="UP001354971">
    <property type="component" value="Unassembled WGS sequence"/>
</dbReference>